<evidence type="ECO:0000256" key="9">
    <source>
        <dbReference type="ARBA" id="ARBA00048721"/>
    </source>
</evidence>
<evidence type="ECO:0000256" key="7">
    <source>
        <dbReference type="ARBA" id="ARBA00022840"/>
    </source>
</evidence>
<evidence type="ECO:0000256" key="1">
    <source>
        <dbReference type="ARBA" id="ARBA00002324"/>
    </source>
</evidence>
<dbReference type="InterPro" id="IPR014729">
    <property type="entry name" value="Rossmann-like_a/b/a_fold"/>
</dbReference>
<feature type="domain" description="Cytidyltransferase-like" evidence="11">
    <location>
        <begin position="28"/>
        <end position="195"/>
    </location>
</feature>
<dbReference type="GO" id="GO:0009435">
    <property type="term" value="P:NAD+ biosynthetic process"/>
    <property type="evidence" value="ECO:0007669"/>
    <property type="project" value="UniProtKB-UniRule"/>
</dbReference>
<dbReference type="CDD" id="cd02165">
    <property type="entry name" value="NMNAT"/>
    <property type="match status" value="1"/>
</dbReference>
<dbReference type="GO" id="GO:0005524">
    <property type="term" value="F:ATP binding"/>
    <property type="evidence" value="ECO:0007669"/>
    <property type="project" value="UniProtKB-KW"/>
</dbReference>
<keyword evidence="4 10" id="KW-0808">Transferase</keyword>
<dbReference type="InterPro" id="IPR004821">
    <property type="entry name" value="Cyt_trans-like"/>
</dbReference>
<evidence type="ECO:0000313" key="12">
    <source>
        <dbReference type="EMBL" id="MBF4809609.1"/>
    </source>
</evidence>
<dbReference type="GO" id="GO:0004515">
    <property type="term" value="F:nicotinate-nucleotide adenylyltransferase activity"/>
    <property type="evidence" value="ECO:0007669"/>
    <property type="project" value="UniProtKB-UniRule"/>
</dbReference>
<dbReference type="AlphaFoldDB" id="A0A931E5E6"/>
<evidence type="ECO:0000256" key="10">
    <source>
        <dbReference type="HAMAP-Rule" id="MF_00244"/>
    </source>
</evidence>
<sequence length="228" mass="25408">MAVDVLNNMHPGLPRLGQDKNRTYRLGIMGGTFDPIHNGHLVAAEQAYDDLNLDVVVFMPAGRPAFKQNKGVTRGEDRYSMTLLATSDNPHFVASRFEVDYEGITYTADTLRRLRKIYPSNVEFFFITGADAIADIVTWKDAQTVAELAHFVAATRPGYELSRAQKVIADSPYDFKVTYLEVPALAISSSYLRSRVQKGQSLRYLTPDSVTGYIHKHGLYGADTTPLN</sequence>
<comment type="catalytic activity">
    <reaction evidence="9 10">
        <text>nicotinate beta-D-ribonucleotide + ATP + H(+) = deamido-NAD(+) + diphosphate</text>
        <dbReference type="Rhea" id="RHEA:22860"/>
        <dbReference type="ChEBI" id="CHEBI:15378"/>
        <dbReference type="ChEBI" id="CHEBI:30616"/>
        <dbReference type="ChEBI" id="CHEBI:33019"/>
        <dbReference type="ChEBI" id="CHEBI:57502"/>
        <dbReference type="ChEBI" id="CHEBI:58437"/>
        <dbReference type="EC" id="2.7.7.18"/>
    </reaction>
</comment>
<dbReference type="EC" id="2.7.7.18" evidence="10"/>
<keyword evidence="8 10" id="KW-0520">NAD</keyword>
<evidence type="ECO:0000256" key="4">
    <source>
        <dbReference type="ARBA" id="ARBA00022679"/>
    </source>
</evidence>
<keyword evidence="7 10" id="KW-0067">ATP-binding</keyword>
<dbReference type="NCBIfam" id="TIGR00482">
    <property type="entry name" value="nicotinate (nicotinamide) nucleotide adenylyltransferase"/>
    <property type="match status" value="1"/>
</dbReference>
<gene>
    <name evidence="10" type="primary">nadD</name>
    <name evidence="12" type="ORF">HXK23_05265</name>
</gene>
<dbReference type="Proteomes" id="UP000772566">
    <property type="component" value="Unassembled WGS sequence"/>
</dbReference>
<comment type="function">
    <text evidence="1 10">Catalyzes the reversible adenylation of nicotinate mononucleotide (NaMN) to nicotinic acid adenine dinucleotide (NaAD).</text>
</comment>
<reference evidence="12" key="1">
    <citation type="submission" date="2020-04" db="EMBL/GenBank/DDBJ databases">
        <title>Deep metagenomics examines the oral microbiome during advanced dental caries in children, revealing novel taxa and co-occurrences with host molecules.</title>
        <authorList>
            <person name="Baker J.L."/>
            <person name="Morton J.T."/>
            <person name="Dinis M."/>
            <person name="Alvarez R."/>
            <person name="Tran N.C."/>
            <person name="Knight R."/>
            <person name="Edlund A."/>
        </authorList>
    </citation>
    <scope>NUCLEOTIDE SEQUENCE</scope>
    <source>
        <strain evidence="12">JCVI_22A_bin.2</strain>
    </source>
</reference>
<dbReference type="HAMAP" id="MF_00244">
    <property type="entry name" value="NaMN_adenylyltr"/>
    <property type="match status" value="1"/>
</dbReference>
<proteinExistence type="inferred from homology"/>
<dbReference type="Gene3D" id="3.40.50.620">
    <property type="entry name" value="HUPs"/>
    <property type="match status" value="1"/>
</dbReference>
<dbReference type="PANTHER" id="PTHR39321">
    <property type="entry name" value="NICOTINATE-NUCLEOTIDE ADENYLYLTRANSFERASE-RELATED"/>
    <property type="match status" value="1"/>
</dbReference>
<comment type="caution">
    <text evidence="12">The sequence shown here is derived from an EMBL/GenBank/DDBJ whole genome shotgun (WGS) entry which is preliminary data.</text>
</comment>
<evidence type="ECO:0000256" key="6">
    <source>
        <dbReference type="ARBA" id="ARBA00022741"/>
    </source>
</evidence>
<evidence type="ECO:0000256" key="8">
    <source>
        <dbReference type="ARBA" id="ARBA00023027"/>
    </source>
</evidence>
<dbReference type="InterPro" id="IPR005248">
    <property type="entry name" value="NadD/NMNAT"/>
</dbReference>
<organism evidence="12 13">
    <name type="scientific">Lancefieldella parvula</name>
    <dbReference type="NCBI Taxonomy" id="1382"/>
    <lineage>
        <taxon>Bacteria</taxon>
        <taxon>Bacillati</taxon>
        <taxon>Actinomycetota</taxon>
        <taxon>Coriobacteriia</taxon>
        <taxon>Coriobacteriales</taxon>
        <taxon>Atopobiaceae</taxon>
        <taxon>Lancefieldella</taxon>
    </lineage>
</organism>
<evidence type="ECO:0000313" key="13">
    <source>
        <dbReference type="Proteomes" id="UP000772566"/>
    </source>
</evidence>
<comment type="pathway">
    <text evidence="2 10">Cofactor biosynthesis; NAD(+) biosynthesis; deamido-NAD(+) from nicotinate D-ribonucleotide: step 1/1.</text>
</comment>
<keyword evidence="3 10" id="KW-0662">Pyridine nucleotide biosynthesis</keyword>
<dbReference type="EMBL" id="JABZGT010000343">
    <property type="protein sequence ID" value="MBF4809609.1"/>
    <property type="molecule type" value="Genomic_DNA"/>
</dbReference>
<dbReference type="NCBIfam" id="NF000840">
    <property type="entry name" value="PRK00071.1-3"/>
    <property type="match status" value="1"/>
</dbReference>
<evidence type="ECO:0000256" key="3">
    <source>
        <dbReference type="ARBA" id="ARBA00022642"/>
    </source>
</evidence>
<dbReference type="SUPFAM" id="SSF52374">
    <property type="entry name" value="Nucleotidylyl transferase"/>
    <property type="match status" value="1"/>
</dbReference>
<dbReference type="Pfam" id="PF01467">
    <property type="entry name" value="CTP_transf_like"/>
    <property type="match status" value="1"/>
</dbReference>
<dbReference type="PANTHER" id="PTHR39321:SF3">
    <property type="entry name" value="PHOSPHOPANTETHEINE ADENYLYLTRANSFERASE"/>
    <property type="match status" value="1"/>
</dbReference>
<name>A0A931E5E6_9ACTN</name>
<keyword evidence="5 10" id="KW-0548">Nucleotidyltransferase</keyword>
<comment type="similarity">
    <text evidence="10">Belongs to the NadD family.</text>
</comment>
<evidence type="ECO:0000259" key="11">
    <source>
        <dbReference type="Pfam" id="PF01467"/>
    </source>
</evidence>
<evidence type="ECO:0000256" key="5">
    <source>
        <dbReference type="ARBA" id="ARBA00022695"/>
    </source>
</evidence>
<dbReference type="NCBIfam" id="TIGR00125">
    <property type="entry name" value="cyt_tran_rel"/>
    <property type="match status" value="1"/>
</dbReference>
<evidence type="ECO:0000256" key="2">
    <source>
        <dbReference type="ARBA" id="ARBA00005019"/>
    </source>
</evidence>
<keyword evidence="6 10" id="KW-0547">Nucleotide-binding</keyword>
<accession>A0A931E5E6</accession>
<protein>
    <recommendedName>
        <fullName evidence="10">Probable nicotinate-nucleotide adenylyltransferase</fullName>
        <ecNumber evidence="10">2.7.7.18</ecNumber>
    </recommendedName>
    <alternativeName>
        <fullName evidence="10">Deamido-NAD(+) diphosphorylase</fullName>
    </alternativeName>
    <alternativeName>
        <fullName evidence="10">Deamido-NAD(+) pyrophosphorylase</fullName>
    </alternativeName>
    <alternativeName>
        <fullName evidence="10">Nicotinate mononucleotide adenylyltransferase</fullName>
        <shortName evidence="10">NaMN adenylyltransferase</shortName>
    </alternativeName>
</protein>